<dbReference type="AlphaFoldDB" id="A0A150RX71"/>
<sequence>MADAPLLGAKVRALRRREHMTQVDLAERLGVSASYLNLIENNRRPLTAPLLIRLAQIFQLDLQNFGSEEDVRLTADLHEVFGDPIFESHGLTNADLRELVAASPNVARAVLTLYRTYATTRESLDTLGERLAGDGFVAVDNSRLPSEEVSDLIQRRMNHFPELEEGAEALWREAELDGDDVYRGLVRYLHATRGIEVRIVRVADERQAMRRYDPDRRVLSISEVLPPRSRRFQLAHQLGLLTQTAAIDRILRDENLTTPESRALARVALANYFAAAILMPYQPFLEAARAERYDIELLAHRFGTSFEQVCHRLTTLRRPGAEGVPMHMVRIDIAGNISKRFSGSGIRFARFSGACPRWNVHAALMTPGMIRIQLSQMPDGAVYFCIARTVRSDRGGYHVPHTVQSIGMGCDVRYARELVYADGIDLDNIGAAVPVGVTCRTCERLDCAQRALPALQHPLRLDENRRGVSFYASVDK</sequence>
<feature type="domain" description="HTH cro/C1-type" evidence="2">
    <location>
        <begin position="11"/>
        <end position="65"/>
    </location>
</feature>
<dbReference type="SUPFAM" id="SSF47413">
    <property type="entry name" value="lambda repressor-like DNA-binding domains"/>
    <property type="match status" value="1"/>
</dbReference>
<dbReference type="PROSITE" id="PS50943">
    <property type="entry name" value="HTH_CROC1"/>
    <property type="match status" value="1"/>
</dbReference>
<evidence type="ECO:0000313" key="4">
    <source>
        <dbReference type="Proteomes" id="UP000075635"/>
    </source>
</evidence>
<dbReference type="InterPro" id="IPR018653">
    <property type="entry name" value="ScfR_C"/>
</dbReference>
<comment type="caution">
    <text evidence="3">The sequence shown here is derived from an EMBL/GenBank/DDBJ whole genome shotgun (WGS) entry which is preliminary data.</text>
</comment>
<dbReference type="CDD" id="cd00093">
    <property type="entry name" value="HTH_XRE"/>
    <property type="match status" value="1"/>
</dbReference>
<organism evidence="3 4">
    <name type="scientific">Sorangium cellulosum</name>
    <name type="common">Polyangium cellulosum</name>
    <dbReference type="NCBI Taxonomy" id="56"/>
    <lineage>
        <taxon>Bacteria</taxon>
        <taxon>Pseudomonadati</taxon>
        <taxon>Myxococcota</taxon>
        <taxon>Polyangia</taxon>
        <taxon>Polyangiales</taxon>
        <taxon>Polyangiaceae</taxon>
        <taxon>Sorangium</taxon>
    </lineage>
</organism>
<evidence type="ECO:0000259" key="2">
    <source>
        <dbReference type="PROSITE" id="PS50943"/>
    </source>
</evidence>
<gene>
    <name evidence="3" type="ORF">BE17_27590</name>
</gene>
<evidence type="ECO:0000313" key="3">
    <source>
        <dbReference type="EMBL" id="KYF84388.1"/>
    </source>
</evidence>
<dbReference type="PIRSF" id="PIRSF019251">
    <property type="entry name" value="Rv0465c"/>
    <property type="match status" value="1"/>
</dbReference>
<dbReference type="PANTHER" id="PTHR43236:SF1">
    <property type="entry name" value="BLL7220 PROTEIN"/>
    <property type="match status" value="1"/>
</dbReference>
<dbReference type="Pfam" id="PF09856">
    <property type="entry name" value="ScfRs"/>
    <property type="match status" value="1"/>
</dbReference>
<dbReference type="InterPro" id="IPR001387">
    <property type="entry name" value="Cro/C1-type_HTH"/>
</dbReference>
<accession>A0A150RX71</accession>
<dbReference type="InterPro" id="IPR052345">
    <property type="entry name" value="Rad_response_metalloprotease"/>
</dbReference>
<dbReference type="PANTHER" id="PTHR43236">
    <property type="entry name" value="ANTITOXIN HIGA1"/>
    <property type="match status" value="1"/>
</dbReference>
<dbReference type="InterPro" id="IPR026281">
    <property type="entry name" value="HTH_RamB"/>
</dbReference>
<dbReference type="Gene3D" id="1.10.260.40">
    <property type="entry name" value="lambda repressor-like DNA-binding domains"/>
    <property type="match status" value="1"/>
</dbReference>
<dbReference type="Proteomes" id="UP000075635">
    <property type="component" value="Unassembled WGS sequence"/>
</dbReference>
<dbReference type="InterPro" id="IPR010359">
    <property type="entry name" value="IrrE_HExxH"/>
</dbReference>
<dbReference type="EMBL" id="JEMB01001933">
    <property type="protein sequence ID" value="KYF84388.1"/>
    <property type="molecule type" value="Genomic_DNA"/>
</dbReference>
<dbReference type="InterPro" id="IPR010982">
    <property type="entry name" value="Lambda_DNA-bd_dom_sf"/>
</dbReference>
<evidence type="ECO:0000256" key="1">
    <source>
        <dbReference type="ARBA" id="ARBA00007227"/>
    </source>
</evidence>
<dbReference type="Pfam" id="PF06114">
    <property type="entry name" value="Peptidase_M78"/>
    <property type="match status" value="1"/>
</dbReference>
<comment type="similarity">
    <text evidence="1">Belongs to the short-chain fatty acyl-CoA assimilation regulator (ScfR) family.</text>
</comment>
<proteinExistence type="inferred from homology"/>
<keyword evidence="3" id="KW-0238">DNA-binding</keyword>
<reference evidence="3 4" key="1">
    <citation type="submission" date="2014-02" db="EMBL/GenBank/DDBJ databases">
        <title>The small core and large imbalanced accessory genome model reveals a collaborative survival strategy of Sorangium cellulosum strains in nature.</title>
        <authorList>
            <person name="Han K."/>
            <person name="Peng R."/>
            <person name="Blom J."/>
            <person name="Li Y.-Z."/>
        </authorList>
    </citation>
    <scope>NUCLEOTIDE SEQUENCE [LARGE SCALE GENOMIC DNA]</scope>
    <source>
        <strain evidence="3 4">So0011-07</strain>
    </source>
</reference>
<dbReference type="SMART" id="SM00530">
    <property type="entry name" value="HTH_XRE"/>
    <property type="match status" value="1"/>
</dbReference>
<dbReference type="Pfam" id="PF01381">
    <property type="entry name" value="HTH_3"/>
    <property type="match status" value="1"/>
</dbReference>
<dbReference type="GO" id="GO:0003677">
    <property type="term" value="F:DNA binding"/>
    <property type="evidence" value="ECO:0007669"/>
    <property type="project" value="UniProtKB-KW"/>
</dbReference>
<protein>
    <submittedName>
        <fullName evidence="3">DNA-binding protein</fullName>
    </submittedName>
</protein>
<dbReference type="GO" id="GO:0006355">
    <property type="term" value="P:regulation of DNA-templated transcription"/>
    <property type="evidence" value="ECO:0007669"/>
    <property type="project" value="InterPro"/>
</dbReference>
<name>A0A150RX71_SORCE</name>